<keyword evidence="3" id="KW-0805">Transcription regulation</keyword>
<feature type="domain" description="Myb/SANT-like DNA-binding" evidence="7">
    <location>
        <begin position="53"/>
        <end position="128"/>
    </location>
</feature>
<dbReference type="InterPro" id="IPR028002">
    <property type="entry name" value="Myb_DNA-bind_5"/>
</dbReference>
<dbReference type="Proteomes" id="UP001652621">
    <property type="component" value="Unplaced"/>
</dbReference>
<keyword evidence="8" id="KW-1185">Reference proteome</keyword>
<name>A0ABM3URE3_MUSDO</name>
<evidence type="ECO:0000256" key="3">
    <source>
        <dbReference type="ARBA" id="ARBA00023015"/>
    </source>
</evidence>
<evidence type="ECO:0000256" key="1">
    <source>
        <dbReference type="ARBA" id="ARBA00011764"/>
    </source>
</evidence>
<keyword evidence="4" id="KW-0238">DNA-binding</keyword>
<keyword evidence="5" id="KW-0804">Transcription</keyword>
<protein>
    <recommendedName>
        <fullName evidence="2">Regulatory protein zeste</fullName>
    </recommendedName>
</protein>
<evidence type="ECO:0000313" key="8">
    <source>
        <dbReference type="Proteomes" id="UP001652621"/>
    </source>
</evidence>
<proteinExistence type="predicted"/>
<evidence type="ECO:0000313" key="9">
    <source>
        <dbReference type="RefSeq" id="XP_058976099.1"/>
    </source>
</evidence>
<reference evidence="9" key="1">
    <citation type="submission" date="2025-08" db="UniProtKB">
        <authorList>
            <consortium name="RefSeq"/>
        </authorList>
    </citation>
    <scope>IDENTIFICATION</scope>
    <source>
        <strain evidence="9">Aabys</strain>
        <tissue evidence="9">Whole body</tissue>
    </source>
</reference>
<dbReference type="Pfam" id="PF13873">
    <property type="entry name" value="Myb_DNA-bind_5"/>
    <property type="match status" value="1"/>
</dbReference>
<sequence length="307" mass="35822">MKGTIESETSVFTFSKSKLFRFYAIMKIESKKFSVEKYFFIQIFFMKMEKSVRGKRASEEQKEFLINFLEENVDLANDKFCTVDGAKYREEKWKELAECLNAIGGTMKDGAKWRKYWSDLRQHTRSKYLLMKRDEQKSGINGPKKIKQLSEVEQRIINITKIEAVDGDKTQEMGFLCSPGVHVENNSSDICYQEDMVEILDDQIVELDEDLETGENSTFTIKLGGKRPRKEKRKVALYPDESQFEILFKIEEEKVEAMRKSNTLKEREIEAIKEQTEAIKADTQAKVDFLKKIQEVIQVLPCNNNGY</sequence>
<dbReference type="GeneID" id="131801404"/>
<comment type="subunit">
    <text evidence="1">Self-associates forming complexes of several hundred monomers.</text>
</comment>
<evidence type="ECO:0000256" key="6">
    <source>
        <dbReference type="ARBA" id="ARBA00025466"/>
    </source>
</evidence>
<evidence type="ECO:0000256" key="5">
    <source>
        <dbReference type="ARBA" id="ARBA00023163"/>
    </source>
</evidence>
<comment type="function">
    <text evidence="6">Involved in transvection phenomena (= synapsis-dependent gene expression), where the synaptic pairing of chromosomes carrying genes with which zeste interacts influences the expression of these genes. Zeste binds to DNA and stimulates transcription from a nearby promoter.</text>
</comment>
<dbReference type="RefSeq" id="XP_058976099.1">
    <property type="nucleotide sequence ID" value="XM_059120116.1"/>
</dbReference>
<evidence type="ECO:0000256" key="2">
    <source>
        <dbReference type="ARBA" id="ARBA00016807"/>
    </source>
</evidence>
<evidence type="ECO:0000259" key="7">
    <source>
        <dbReference type="Pfam" id="PF13873"/>
    </source>
</evidence>
<dbReference type="PANTHER" id="PTHR23098:SF16">
    <property type="entry name" value="REGULATORY PROTEIN ZESTE"/>
    <property type="match status" value="1"/>
</dbReference>
<evidence type="ECO:0000256" key="4">
    <source>
        <dbReference type="ARBA" id="ARBA00023125"/>
    </source>
</evidence>
<accession>A0ABM3URE3</accession>
<organism evidence="8 9">
    <name type="scientific">Musca domestica</name>
    <name type="common">House fly</name>
    <dbReference type="NCBI Taxonomy" id="7370"/>
    <lineage>
        <taxon>Eukaryota</taxon>
        <taxon>Metazoa</taxon>
        <taxon>Ecdysozoa</taxon>
        <taxon>Arthropoda</taxon>
        <taxon>Hexapoda</taxon>
        <taxon>Insecta</taxon>
        <taxon>Pterygota</taxon>
        <taxon>Neoptera</taxon>
        <taxon>Endopterygota</taxon>
        <taxon>Diptera</taxon>
        <taxon>Brachycera</taxon>
        <taxon>Muscomorpha</taxon>
        <taxon>Muscoidea</taxon>
        <taxon>Muscidae</taxon>
        <taxon>Musca</taxon>
    </lineage>
</organism>
<gene>
    <name evidence="9" type="primary">LOC131801404</name>
</gene>
<dbReference type="PANTHER" id="PTHR23098">
    <property type="entry name" value="AGAP001331-PA-RELATED"/>
    <property type="match status" value="1"/>
</dbReference>